<evidence type="ECO:0000313" key="4">
    <source>
        <dbReference type="Proteomes" id="UP000053477"/>
    </source>
</evidence>
<feature type="region of interest" description="Disordered" evidence="1">
    <location>
        <begin position="715"/>
        <end position="787"/>
    </location>
</feature>
<dbReference type="InterPro" id="IPR001810">
    <property type="entry name" value="F-box_dom"/>
</dbReference>
<dbReference type="AlphaFoldDB" id="A0A0H2RCZ6"/>
<feature type="compositionally biased region" description="Gly residues" evidence="1">
    <location>
        <begin position="726"/>
        <end position="742"/>
    </location>
</feature>
<feature type="domain" description="F-box" evidence="2">
    <location>
        <begin position="8"/>
        <end position="54"/>
    </location>
</feature>
<feature type="compositionally biased region" description="Gly residues" evidence="1">
    <location>
        <begin position="757"/>
        <end position="774"/>
    </location>
</feature>
<dbReference type="OrthoDB" id="3249654at2759"/>
<dbReference type="InterPro" id="IPR036047">
    <property type="entry name" value="F-box-like_dom_sf"/>
</dbReference>
<reference evidence="3 4" key="1">
    <citation type="submission" date="2015-04" db="EMBL/GenBank/DDBJ databases">
        <title>Complete genome sequence of Schizopora paradoxa KUC8140, a cosmopolitan wood degrader in East Asia.</title>
        <authorList>
            <consortium name="DOE Joint Genome Institute"/>
            <person name="Min B."/>
            <person name="Park H."/>
            <person name="Jang Y."/>
            <person name="Kim J.-J."/>
            <person name="Kim K.H."/>
            <person name="Pangilinan J."/>
            <person name="Lipzen A."/>
            <person name="Riley R."/>
            <person name="Grigoriev I.V."/>
            <person name="Spatafora J.W."/>
            <person name="Choi I.-G."/>
        </authorList>
    </citation>
    <scope>NUCLEOTIDE SEQUENCE [LARGE SCALE GENOMIC DNA]</scope>
    <source>
        <strain evidence="3 4">KUC8140</strain>
    </source>
</reference>
<sequence length="934" mass="100424">MPGTQVGRWSLTDVPFDVLVLVAKALLPYDLLSLSSTCSTLRRLLRDKGLWLSIATSLSFHRPLPFTASQALASSVETLFRTCLRTERVAKKWSWNKELQPKLGDKHVKIAFTDKRNIPYFTILPGARRIMAFDIKNSLSCWSTDGKLLATYSVKRGARLTRWKPIDESDSQYDPSKGAFHHTVEVMVEHITMREHTTRYEVILLQYDDDGASFTRHEQFRLPNVYEPDSAMSQDELWGALVHFSGDQTERFGIYLVDRNLKKAICIDPGIVPEYPPQALISPKYLVLYWETSQGPRSYAYAMPTLRHILATRGLHCDGDQLHESISVPVQIPPDEKYFASFHTIRRTTADEKSKDNKTSNDASTSTEEGDLVEDSLINNSDWYPIVIPKWTTMKDDLTAHWTRSVMTLSRRPPPNHGMPHAVGPNMFMNQMNGAFQAVPPIPNFPVPNGLNGPAGNAEEGEAAGNLPFALNIPQLVQMAAAQAQAIFGAPLIDPPHPPGGAAANGLQAHAPQAPNAPPPPPPPPPVQDDVDHEGDTDEDMPQLEYTSDDDSMDGDDVAMAGAVVVDEMGDDLPPLLPAINEFPPPDPNAPEPPPPPMPNNMAHFHVHQGRPPARLMTITHHYYSFTDKEPQIKRTLIAEARIRQPRHPPHMGVFGFDVILDGPGAAGMQFLPFGMAGANGAANANAGAGAPAPGAAGDLPGAFAFQMGGLPGWVNGQPQPPPAGNAGGQAGQGPQIGGLGFGPMFMGWGMPAPPGGQAGGGDQPGAAAGGAGVQNGNDAPPPGGAPVVPHFHVAADNLQEQPLGADGDFPEDGLMDIAPEELGSGTPVMGYGGRCALWVQEGDGPSTGPSASREGVVKIATFPSHALQDLPSEWDPSQFDSYASLEKVAGNLCTVHIPECVDVENALAFDLDDVRGVVGISNSKGEIWLVDYS</sequence>
<gene>
    <name evidence="3" type="ORF">SCHPADRAFT_1000044</name>
</gene>
<feature type="compositionally biased region" description="Pro residues" evidence="1">
    <location>
        <begin position="515"/>
        <end position="527"/>
    </location>
</feature>
<keyword evidence="4" id="KW-1185">Reference proteome</keyword>
<feature type="compositionally biased region" description="Low complexity" evidence="1">
    <location>
        <begin position="500"/>
        <end position="514"/>
    </location>
</feature>
<evidence type="ECO:0000259" key="2">
    <source>
        <dbReference type="PROSITE" id="PS50181"/>
    </source>
</evidence>
<feature type="compositionally biased region" description="Basic and acidic residues" evidence="1">
    <location>
        <begin position="349"/>
        <end position="359"/>
    </location>
</feature>
<organism evidence="3 4">
    <name type="scientific">Schizopora paradoxa</name>
    <dbReference type="NCBI Taxonomy" id="27342"/>
    <lineage>
        <taxon>Eukaryota</taxon>
        <taxon>Fungi</taxon>
        <taxon>Dikarya</taxon>
        <taxon>Basidiomycota</taxon>
        <taxon>Agaricomycotina</taxon>
        <taxon>Agaricomycetes</taxon>
        <taxon>Hymenochaetales</taxon>
        <taxon>Schizoporaceae</taxon>
        <taxon>Schizopora</taxon>
    </lineage>
</organism>
<accession>A0A0H2RCZ6</accession>
<feature type="region of interest" description="Disordered" evidence="1">
    <location>
        <begin position="349"/>
        <end position="371"/>
    </location>
</feature>
<dbReference type="PROSITE" id="PS50181">
    <property type="entry name" value="FBOX"/>
    <property type="match status" value="1"/>
</dbReference>
<evidence type="ECO:0000256" key="1">
    <source>
        <dbReference type="SAM" id="MobiDB-lite"/>
    </source>
</evidence>
<feature type="region of interest" description="Disordered" evidence="1">
    <location>
        <begin position="492"/>
        <end position="555"/>
    </location>
</feature>
<feature type="compositionally biased region" description="Acidic residues" evidence="1">
    <location>
        <begin position="529"/>
        <end position="555"/>
    </location>
</feature>
<protein>
    <recommendedName>
        <fullName evidence="2">F-box domain-containing protein</fullName>
    </recommendedName>
</protein>
<dbReference type="SUPFAM" id="SSF81383">
    <property type="entry name" value="F-box domain"/>
    <property type="match status" value="1"/>
</dbReference>
<dbReference type="InParanoid" id="A0A0H2RCZ6"/>
<evidence type="ECO:0000313" key="3">
    <source>
        <dbReference type="EMBL" id="KLO09740.1"/>
    </source>
</evidence>
<dbReference type="EMBL" id="KQ086046">
    <property type="protein sequence ID" value="KLO09740.1"/>
    <property type="molecule type" value="Genomic_DNA"/>
</dbReference>
<proteinExistence type="predicted"/>
<name>A0A0H2RCZ6_9AGAM</name>
<dbReference type="Proteomes" id="UP000053477">
    <property type="component" value="Unassembled WGS sequence"/>
</dbReference>